<sequence>MIKDCNETEIKEANILIKNIPEKLNFCENRHYLFCPVCVHSRNFADRSHLRVHLENVHHIYGQLLSDFLDNAIESRSLDLEEFAAEYNKTDKNYAAGLQMNDLHKESVQ</sequence>
<dbReference type="RefSeq" id="WP_020448015.1">
    <property type="nucleotide sequence ID" value="NZ_CAYAYE010000011.1"/>
</dbReference>
<gene>
    <name evidence="1" type="ORF">A3207_08910</name>
</gene>
<dbReference type="EMBL" id="LVVT01000016">
    <property type="protein sequence ID" value="TQS82562.1"/>
    <property type="molecule type" value="Genomic_DNA"/>
</dbReference>
<dbReference type="GeneID" id="41322520"/>
<evidence type="ECO:0000313" key="1">
    <source>
        <dbReference type="EMBL" id="TQS82562.1"/>
    </source>
</evidence>
<accession>A0A8J8TEP0</accession>
<dbReference type="AlphaFoldDB" id="A0A8J8TEP0"/>
<protein>
    <submittedName>
        <fullName evidence="1">Uncharacterized protein</fullName>
    </submittedName>
</protein>
<name>A0A8J8TEP0_9ARCH</name>
<evidence type="ECO:0000313" key="2">
    <source>
        <dbReference type="Proteomes" id="UP000752814"/>
    </source>
</evidence>
<reference evidence="1" key="1">
    <citation type="submission" date="2016-03" db="EMBL/GenBank/DDBJ databases">
        <authorList>
            <person name="Borrel G."/>
            <person name="Mccann A."/>
            <person name="O'Toole P.W."/>
        </authorList>
    </citation>
    <scope>NUCLEOTIDE SEQUENCE</scope>
    <source>
        <strain evidence="1">183</strain>
    </source>
</reference>
<proteinExistence type="predicted"/>
<comment type="caution">
    <text evidence="1">The sequence shown here is derived from an EMBL/GenBank/DDBJ whole genome shotgun (WGS) entry which is preliminary data.</text>
</comment>
<dbReference type="Proteomes" id="UP000752814">
    <property type="component" value="Unassembled WGS sequence"/>
</dbReference>
<organism evidence="1 2">
    <name type="scientific">Candidatus Methanomassiliicoccus intestinalis</name>
    <dbReference type="NCBI Taxonomy" id="1406512"/>
    <lineage>
        <taxon>Archaea</taxon>
        <taxon>Methanobacteriati</taxon>
        <taxon>Thermoplasmatota</taxon>
        <taxon>Thermoplasmata</taxon>
        <taxon>Methanomassiliicoccales</taxon>
        <taxon>Methanomassiliicoccaceae</taxon>
        <taxon>Methanomassiliicoccus</taxon>
    </lineage>
</organism>